<dbReference type="Gene3D" id="3.30.565.10">
    <property type="entry name" value="Histidine kinase-like ATPase, C-terminal domain"/>
    <property type="match status" value="1"/>
</dbReference>
<evidence type="ECO:0000256" key="4">
    <source>
        <dbReference type="SAM" id="Coils"/>
    </source>
</evidence>
<dbReference type="PRINTS" id="PR00996">
    <property type="entry name" value="CHERMTFRASE"/>
</dbReference>
<dbReference type="SUPFAM" id="SSF55874">
    <property type="entry name" value="ATPase domain of HSP90 chaperone/DNA topoisomerase II/histidine kinase"/>
    <property type="match status" value="1"/>
</dbReference>
<dbReference type="Gene3D" id="3.40.50.180">
    <property type="entry name" value="Methylesterase CheB, C-terminal domain"/>
    <property type="match status" value="1"/>
</dbReference>
<keyword evidence="9" id="KW-1185">Reference proteome</keyword>
<dbReference type="InterPro" id="IPR036890">
    <property type="entry name" value="HATPase_C_sf"/>
</dbReference>
<evidence type="ECO:0000256" key="2">
    <source>
        <dbReference type="ARBA" id="ARBA00012438"/>
    </source>
</evidence>
<dbReference type="SUPFAM" id="SSF55785">
    <property type="entry name" value="PYP-like sensor domain (PAS domain)"/>
    <property type="match status" value="1"/>
</dbReference>
<dbReference type="SUPFAM" id="SSF52738">
    <property type="entry name" value="Methylesterase CheB, C-terminal domain"/>
    <property type="match status" value="1"/>
</dbReference>
<keyword evidence="4" id="KW-0175">Coiled coil</keyword>
<dbReference type="SUPFAM" id="SSF53335">
    <property type="entry name" value="S-adenosyl-L-methionine-dependent methyltransferases"/>
    <property type="match status" value="1"/>
</dbReference>
<dbReference type="InterPro" id="IPR003594">
    <property type="entry name" value="HATPase_dom"/>
</dbReference>
<dbReference type="Pfam" id="PF01339">
    <property type="entry name" value="CheB_methylest"/>
    <property type="match status" value="1"/>
</dbReference>
<dbReference type="CDD" id="cd16434">
    <property type="entry name" value="CheB-CheR_fusion"/>
    <property type="match status" value="1"/>
</dbReference>
<sequence length="1119" mass="126717">MLTYCCKHAIRYVQLKKIIRQPNNRKVTTSTVDSKSPPPKPFPIVGFGASAGGLEAFSTVLSNLSANIDMAYVLVMHLSPNHKSALAEILQLKTEMKVHTVRNGMEVKMNNVYVIPPNASMSIVDGHLKLAPRVVTANGNFAIDYFLTALASVYKSNSVGVILSGTATDGTLGLKAIKAAGGITFTQDHSAQFHSMPKNAREAGYADFCLPPEAIAKELGTWAKTSNGIVAREGAEQDNDVEIDTDREALKRILTIVKSRRGVDFFLHYKQPSIYRRVLRRVALNKLSSLDDYYALLRKSHREVDELFNDFLINVTSFFRDVDFYKALTSVAIPRLIKGQKATETLRIWIAGCATGEEAYSIAITLAEYMEKKKLTIPYQVFASDLDAGAIEKARVGTYSISAMQKISSERLKKFFRKIDGHYQIEKSIREVCIFSQQNLLSDPPFSRMDLISCQNVLIYLKNEPQEKILRTFHYALKPNGFLFLGKSESIGIASELFDSLDKKIRMYGRKQAPSEVVRLPADSTEKVILKSPRLLSQPPYDLEREIGKVILSNYVMPCLVLNENLHIVQFFGITSHYLLPVVGKASFNILKMIREDLLFDLRMLIQQAKKTGRTVSKEGIVIHNNKRPQELVLEVAPRKMQHESFYLVIFREIPESKTKKVALKSKPKTSVVREQTIVGLEEELRRSRELIKSTNEEYETTYEELQANNEQILSSNEELQSINEEMETSKEELQSANEELTTINEELQKRNLELKQSQNYANAIVDTVNSPFLVLTANLQVRTANKSFYETFKLNAENTIGCFIYELDHHSWDIQSLREHLNDLLGKKTHYKEFRLAHFFSKLGDMAFLVNAYRLTEDKSKETLILLAFNNIGELLLSNYKLKSANEQLEQFIFISGHDLQEPLRKIQTFSNYLTEYENTDDYIKEYVGKIGDTASKMSNLLRDLLSYSSLLQNHKTHPRQTDLNTVLKDVLIQYDTMIQECEAVINVGTLPTILADASQMEMLFGNLISNALKFNVGKPVVTVTSEPITPEQIETHALNKEKVYVCIKVSDNGIGFNQKYIAKIFSIFQRLHDKKGIEGTGMGLPIAKKVVEDHGGRIYAEGKENKGATFYVFLPMT</sequence>
<comment type="catalytic activity">
    <reaction evidence="1">
        <text>ATP + protein L-histidine = ADP + protein N-phospho-L-histidine.</text>
        <dbReference type="EC" id="2.7.13.3"/>
    </reaction>
</comment>
<dbReference type="Gene3D" id="3.30.450.20">
    <property type="entry name" value="PAS domain"/>
    <property type="match status" value="1"/>
</dbReference>
<dbReference type="Proteomes" id="UP000251889">
    <property type="component" value="Unassembled WGS sequence"/>
</dbReference>
<dbReference type="Gene3D" id="3.40.50.150">
    <property type="entry name" value="Vaccinia Virus protein VP39"/>
    <property type="match status" value="1"/>
</dbReference>
<dbReference type="SUPFAM" id="SSF47757">
    <property type="entry name" value="Chemotaxis receptor methyltransferase CheR, N-terminal domain"/>
    <property type="match status" value="1"/>
</dbReference>
<dbReference type="InterPro" id="IPR036097">
    <property type="entry name" value="HisK_dim/P_sf"/>
</dbReference>
<evidence type="ECO:0000259" key="7">
    <source>
        <dbReference type="PROSITE" id="PS50123"/>
    </source>
</evidence>
<dbReference type="PROSITE" id="PS50123">
    <property type="entry name" value="CHER"/>
    <property type="match status" value="1"/>
</dbReference>
<dbReference type="GO" id="GO:0005737">
    <property type="term" value="C:cytoplasm"/>
    <property type="evidence" value="ECO:0007669"/>
    <property type="project" value="InterPro"/>
</dbReference>
<dbReference type="PANTHER" id="PTHR24422">
    <property type="entry name" value="CHEMOTAXIS PROTEIN METHYLTRANSFERASE"/>
    <property type="match status" value="1"/>
</dbReference>
<dbReference type="Gene3D" id="1.10.287.130">
    <property type="match status" value="1"/>
</dbReference>
<feature type="active site" evidence="3">
    <location>
        <position position="77"/>
    </location>
</feature>
<dbReference type="PROSITE" id="PS50109">
    <property type="entry name" value="HIS_KIN"/>
    <property type="match status" value="1"/>
</dbReference>
<feature type="active site" evidence="3">
    <location>
        <position position="50"/>
    </location>
</feature>
<dbReference type="GO" id="GO:0008757">
    <property type="term" value="F:S-adenosylmethionine-dependent methyltransferase activity"/>
    <property type="evidence" value="ECO:0007669"/>
    <property type="project" value="InterPro"/>
</dbReference>
<feature type="coiled-coil region" evidence="4">
    <location>
        <begin position="678"/>
        <end position="758"/>
    </location>
</feature>
<dbReference type="GO" id="GO:0000155">
    <property type="term" value="F:phosphorelay sensor kinase activity"/>
    <property type="evidence" value="ECO:0007669"/>
    <property type="project" value="InterPro"/>
</dbReference>
<evidence type="ECO:0000256" key="3">
    <source>
        <dbReference type="PROSITE-ProRule" id="PRU00050"/>
    </source>
</evidence>
<evidence type="ECO:0000259" key="6">
    <source>
        <dbReference type="PROSITE" id="PS50122"/>
    </source>
</evidence>
<dbReference type="InterPro" id="IPR022642">
    <property type="entry name" value="CheR_C"/>
</dbReference>
<dbReference type="Pfam" id="PF01739">
    <property type="entry name" value="CheR"/>
    <property type="match status" value="1"/>
</dbReference>
<feature type="domain" description="CheR-type methyltransferase" evidence="7">
    <location>
        <begin position="238"/>
        <end position="511"/>
    </location>
</feature>
<dbReference type="SUPFAM" id="SSF47384">
    <property type="entry name" value="Homodimeric domain of signal transducing histidine kinase"/>
    <property type="match status" value="1"/>
</dbReference>
<dbReference type="SMART" id="SM00138">
    <property type="entry name" value="MeTrc"/>
    <property type="match status" value="1"/>
</dbReference>
<dbReference type="EMBL" id="QMFY01000002">
    <property type="protein sequence ID" value="RAW02014.1"/>
    <property type="molecule type" value="Genomic_DNA"/>
</dbReference>
<dbReference type="InterPro" id="IPR022641">
    <property type="entry name" value="CheR_N"/>
</dbReference>
<dbReference type="InterPro" id="IPR050903">
    <property type="entry name" value="Bact_Chemotaxis_MeTrfase"/>
</dbReference>
<proteinExistence type="predicted"/>
<feature type="active site" evidence="3">
    <location>
        <position position="169"/>
    </location>
</feature>
<evidence type="ECO:0000313" key="9">
    <source>
        <dbReference type="Proteomes" id="UP000251889"/>
    </source>
</evidence>
<dbReference type="GO" id="GO:0006935">
    <property type="term" value="P:chemotaxis"/>
    <property type="evidence" value="ECO:0007669"/>
    <property type="project" value="UniProtKB-UniRule"/>
</dbReference>
<reference evidence="8 9" key="1">
    <citation type="submission" date="2018-06" db="EMBL/GenBank/DDBJ databases">
        <title>Chryseolinea flavus sp. nov., a member of the phylum Bacteroidetes isolated from soil.</title>
        <authorList>
            <person name="Li Y."/>
            <person name="Wang J."/>
        </authorList>
    </citation>
    <scope>NUCLEOTIDE SEQUENCE [LARGE SCALE GENOMIC DNA]</scope>
    <source>
        <strain evidence="8 9">SDU1-6</strain>
    </source>
</reference>
<evidence type="ECO:0000259" key="5">
    <source>
        <dbReference type="PROSITE" id="PS50109"/>
    </source>
</evidence>
<feature type="domain" description="Histidine kinase" evidence="5">
    <location>
        <begin position="896"/>
        <end position="1119"/>
    </location>
</feature>
<dbReference type="InterPro" id="IPR029063">
    <property type="entry name" value="SAM-dependent_MTases_sf"/>
</dbReference>
<dbReference type="EC" id="2.7.13.3" evidence="2"/>
<keyword evidence="3" id="KW-0145">Chemotaxis</keyword>
<name>A0A364Y799_9BACT</name>
<dbReference type="GO" id="GO:0008984">
    <property type="term" value="F:protein-glutamate methylesterase activity"/>
    <property type="evidence" value="ECO:0007669"/>
    <property type="project" value="InterPro"/>
</dbReference>
<dbReference type="PROSITE" id="PS50122">
    <property type="entry name" value="CHEB"/>
    <property type="match status" value="1"/>
</dbReference>
<protein>
    <recommendedName>
        <fullName evidence="2">histidine kinase</fullName>
        <ecNumber evidence="2">2.7.13.3</ecNumber>
    </recommendedName>
</protein>
<dbReference type="PANTHER" id="PTHR24422:SF27">
    <property type="entry name" value="PROTEIN-GLUTAMATE O-METHYLTRANSFERASE"/>
    <property type="match status" value="1"/>
</dbReference>
<accession>A0A364Y799</accession>
<evidence type="ECO:0000313" key="8">
    <source>
        <dbReference type="EMBL" id="RAW02014.1"/>
    </source>
</evidence>
<dbReference type="InterPro" id="IPR000673">
    <property type="entry name" value="Sig_transdc_resp-reg_Me-estase"/>
</dbReference>
<dbReference type="CDD" id="cd00082">
    <property type="entry name" value="HisKA"/>
    <property type="match status" value="1"/>
</dbReference>
<comment type="caution">
    <text evidence="8">The sequence shown here is derived from an EMBL/GenBank/DDBJ whole genome shotgun (WGS) entry which is preliminary data.</text>
</comment>
<organism evidence="8 9">
    <name type="scientific">Pseudochryseolinea flava</name>
    <dbReference type="NCBI Taxonomy" id="2059302"/>
    <lineage>
        <taxon>Bacteria</taxon>
        <taxon>Pseudomonadati</taxon>
        <taxon>Bacteroidota</taxon>
        <taxon>Cytophagia</taxon>
        <taxon>Cytophagales</taxon>
        <taxon>Fulvivirgaceae</taxon>
        <taxon>Pseudochryseolinea</taxon>
    </lineage>
</organism>
<gene>
    <name evidence="8" type="ORF">DQQ10_05515</name>
</gene>
<dbReference type="Pfam" id="PF03705">
    <property type="entry name" value="CheR_N"/>
    <property type="match status" value="1"/>
</dbReference>
<dbReference type="AlphaFoldDB" id="A0A364Y799"/>
<evidence type="ECO:0000256" key="1">
    <source>
        <dbReference type="ARBA" id="ARBA00000085"/>
    </source>
</evidence>
<dbReference type="InterPro" id="IPR005467">
    <property type="entry name" value="His_kinase_dom"/>
</dbReference>
<dbReference type="Pfam" id="PF02518">
    <property type="entry name" value="HATPase_c"/>
    <property type="match status" value="1"/>
</dbReference>
<keyword evidence="3" id="KW-0378">Hydrolase</keyword>
<dbReference type="InterPro" id="IPR003661">
    <property type="entry name" value="HisK_dim/P_dom"/>
</dbReference>
<feature type="domain" description="CheB-type methylesterase" evidence="6">
    <location>
        <begin position="41"/>
        <end position="226"/>
    </location>
</feature>
<dbReference type="InterPro" id="IPR000780">
    <property type="entry name" value="CheR_MeTrfase"/>
</dbReference>
<dbReference type="InterPro" id="IPR035965">
    <property type="entry name" value="PAS-like_dom_sf"/>
</dbReference>
<dbReference type="InterPro" id="IPR035909">
    <property type="entry name" value="CheB_C"/>
</dbReference>
<dbReference type="GO" id="GO:0000156">
    <property type="term" value="F:phosphorelay response regulator activity"/>
    <property type="evidence" value="ECO:0007669"/>
    <property type="project" value="InterPro"/>
</dbReference>
<dbReference type="SMART" id="SM00387">
    <property type="entry name" value="HATPase_c"/>
    <property type="match status" value="1"/>
</dbReference>